<name>Q9HM07_THEAC</name>
<dbReference type="InterPro" id="IPR001792">
    <property type="entry name" value="Acylphosphatase-like_dom"/>
</dbReference>
<dbReference type="SUPFAM" id="SSF54975">
    <property type="entry name" value="Acylphosphatase/BLUF domain-like"/>
    <property type="match status" value="1"/>
</dbReference>
<proteinExistence type="inferred from homology"/>
<feature type="domain" description="Acylphosphatase-like" evidence="3">
    <location>
        <begin position="33"/>
        <end position="119"/>
    </location>
</feature>
<dbReference type="PROSITE" id="PS00151">
    <property type="entry name" value="ACYLPHOSPHATASE_2"/>
    <property type="match status" value="1"/>
</dbReference>
<dbReference type="KEGG" id="tac:Ta0064"/>
<reference evidence="4 5" key="1">
    <citation type="journal article" date="2000" name="Nature">
        <title>The genome sequence of the thermoacidophilic scavenger Thermoplasma acidophilum.</title>
        <authorList>
            <person name="Ruepp A."/>
            <person name="Graml W."/>
            <person name="Santos-Martinez M.L."/>
            <person name="Koretke K.K."/>
            <person name="Volker C."/>
            <person name="Mewes H.W."/>
            <person name="Frishman D."/>
            <person name="Stocker S."/>
            <person name="Lupas A.N."/>
            <person name="Baumeister W."/>
        </authorList>
    </citation>
    <scope>NUCLEOTIDE SEQUENCE [LARGE SCALE GENOMIC DNA]</scope>
    <source>
        <strain evidence="5">ATCC 25905 / DSM 1728 / JCM 9062 / NBRC 15155 / AMRC-C165</strain>
    </source>
</reference>
<dbReference type="eggNOG" id="arCOG01674">
    <property type="taxonomic scope" value="Archaea"/>
</dbReference>
<dbReference type="Pfam" id="PF00708">
    <property type="entry name" value="Acylphosphatase"/>
    <property type="match status" value="1"/>
</dbReference>
<evidence type="ECO:0000256" key="1">
    <source>
        <dbReference type="PROSITE-ProRule" id="PRU00520"/>
    </source>
</evidence>
<feature type="active site" evidence="1">
    <location>
        <position position="66"/>
    </location>
</feature>
<dbReference type="InterPro" id="IPR017968">
    <property type="entry name" value="Acylphosphatase_CS"/>
</dbReference>
<dbReference type="AlphaFoldDB" id="Q9HM07"/>
<organism evidence="4 5">
    <name type="scientific">Thermoplasma acidophilum (strain ATCC 25905 / DSM 1728 / JCM 9062 / NBRC 15155 / AMRC-C165)</name>
    <dbReference type="NCBI Taxonomy" id="273075"/>
    <lineage>
        <taxon>Archaea</taxon>
        <taxon>Methanobacteriati</taxon>
        <taxon>Thermoplasmatota</taxon>
        <taxon>Thermoplasmata</taxon>
        <taxon>Thermoplasmatales</taxon>
        <taxon>Thermoplasmataceae</taxon>
        <taxon>Thermoplasma</taxon>
    </lineage>
</organism>
<evidence type="ECO:0000256" key="2">
    <source>
        <dbReference type="RuleBase" id="RU004168"/>
    </source>
</evidence>
<evidence type="ECO:0000313" key="5">
    <source>
        <dbReference type="Proteomes" id="UP000001024"/>
    </source>
</evidence>
<dbReference type="Proteomes" id="UP000001024">
    <property type="component" value="Chromosome"/>
</dbReference>
<protein>
    <recommendedName>
        <fullName evidence="1">acylphosphatase</fullName>
        <ecNumber evidence="1">3.6.1.7</ecNumber>
    </recommendedName>
</protein>
<keyword evidence="1" id="KW-0378">Hydrolase</keyword>
<dbReference type="Gene3D" id="3.30.70.100">
    <property type="match status" value="1"/>
</dbReference>
<comment type="similarity">
    <text evidence="2">Belongs to the acylphosphatase family.</text>
</comment>
<dbReference type="STRING" id="273075.gene:9571279"/>
<dbReference type="EnsemblBacteria" id="CAC11212">
    <property type="protein sequence ID" value="CAC11212"/>
    <property type="gene ID" value="CAC11212"/>
</dbReference>
<dbReference type="PANTHER" id="PTHR47268">
    <property type="entry name" value="ACYLPHOSPHATASE"/>
    <property type="match status" value="1"/>
</dbReference>
<dbReference type="InterPro" id="IPR020456">
    <property type="entry name" value="Acylphosphatase"/>
</dbReference>
<dbReference type="GO" id="GO:0003998">
    <property type="term" value="F:acylphosphatase activity"/>
    <property type="evidence" value="ECO:0007669"/>
    <property type="project" value="UniProtKB-EC"/>
</dbReference>
<sequence length="119" mass="13747">MWIDIGDAFLALHNADHKTISHGDLLCPIMLVTKRVLFYGRVQGINFRSNTLSKALELNVKGWVMNRIDGSVEAYFSGELCDVMSLINYCVSDMPYAVVKRYDVYDIPYMEFPDFRIKR</sequence>
<dbReference type="PROSITE" id="PS51160">
    <property type="entry name" value="ACYLPHOSPHATASE_3"/>
    <property type="match status" value="1"/>
</dbReference>
<comment type="catalytic activity">
    <reaction evidence="1">
        <text>an acyl phosphate + H2O = a carboxylate + phosphate + H(+)</text>
        <dbReference type="Rhea" id="RHEA:14965"/>
        <dbReference type="ChEBI" id="CHEBI:15377"/>
        <dbReference type="ChEBI" id="CHEBI:15378"/>
        <dbReference type="ChEBI" id="CHEBI:29067"/>
        <dbReference type="ChEBI" id="CHEBI:43474"/>
        <dbReference type="ChEBI" id="CHEBI:59918"/>
        <dbReference type="EC" id="3.6.1.7"/>
    </reaction>
</comment>
<dbReference type="FunCoup" id="Q9HM07">
    <property type="interactions" value="33"/>
</dbReference>
<feature type="active site" evidence="1">
    <location>
        <position position="48"/>
    </location>
</feature>
<dbReference type="HOGENOM" id="CLU_141932_2_0_2"/>
<dbReference type="EMBL" id="AL445063">
    <property type="protein sequence ID" value="CAC11212.1"/>
    <property type="molecule type" value="Genomic_DNA"/>
</dbReference>
<evidence type="ECO:0000259" key="3">
    <source>
        <dbReference type="PROSITE" id="PS51160"/>
    </source>
</evidence>
<accession>Q9HM07</accession>
<dbReference type="EC" id="3.6.1.7" evidence="1"/>
<keyword evidence="5" id="KW-1185">Reference proteome</keyword>
<gene>
    <name evidence="4" type="ordered locus">Ta0064</name>
</gene>
<dbReference type="PANTHER" id="PTHR47268:SF4">
    <property type="entry name" value="ACYLPHOSPHATASE"/>
    <property type="match status" value="1"/>
</dbReference>
<dbReference type="PaxDb" id="273075-Ta0064m"/>
<dbReference type="InParanoid" id="Q9HM07"/>
<dbReference type="InterPro" id="IPR036046">
    <property type="entry name" value="Acylphosphatase-like_dom_sf"/>
</dbReference>
<evidence type="ECO:0000313" key="4">
    <source>
        <dbReference type="EMBL" id="CAC11212.1"/>
    </source>
</evidence>